<protein>
    <submittedName>
        <fullName evidence="3">Uncharacterized protein</fullName>
    </submittedName>
</protein>
<feature type="region of interest" description="Disordered" evidence="1">
    <location>
        <begin position="1"/>
        <end position="33"/>
    </location>
</feature>
<evidence type="ECO:0000313" key="3">
    <source>
        <dbReference type="EMBL" id="GAA4692234.1"/>
    </source>
</evidence>
<name>A0ABP8WPT7_9MICO</name>
<dbReference type="Proteomes" id="UP001500843">
    <property type="component" value="Unassembled WGS sequence"/>
</dbReference>
<evidence type="ECO:0000256" key="2">
    <source>
        <dbReference type="SAM" id="Phobius"/>
    </source>
</evidence>
<reference evidence="4" key="1">
    <citation type="journal article" date="2019" name="Int. J. Syst. Evol. Microbiol.">
        <title>The Global Catalogue of Microorganisms (GCM) 10K type strain sequencing project: providing services to taxonomists for standard genome sequencing and annotation.</title>
        <authorList>
            <consortium name="The Broad Institute Genomics Platform"/>
            <consortium name="The Broad Institute Genome Sequencing Center for Infectious Disease"/>
            <person name="Wu L."/>
            <person name="Ma J."/>
        </authorList>
    </citation>
    <scope>NUCLEOTIDE SEQUENCE [LARGE SCALE GENOMIC DNA]</scope>
    <source>
        <strain evidence="4">JCM 17975</strain>
    </source>
</reference>
<evidence type="ECO:0000313" key="4">
    <source>
        <dbReference type="Proteomes" id="UP001500843"/>
    </source>
</evidence>
<proteinExistence type="predicted"/>
<dbReference type="RefSeq" id="WP_253869733.1">
    <property type="nucleotide sequence ID" value="NZ_BAABHM010000006.1"/>
</dbReference>
<keyword evidence="4" id="KW-1185">Reference proteome</keyword>
<feature type="transmembrane region" description="Helical" evidence="2">
    <location>
        <begin position="36"/>
        <end position="58"/>
    </location>
</feature>
<dbReference type="EMBL" id="BAABHM010000006">
    <property type="protein sequence ID" value="GAA4692234.1"/>
    <property type="molecule type" value="Genomic_DNA"/>
</dbReference>
<evidence type="ECO:0000256" key="1">
    <source>
        <dbReference type="SAM" id="MobiDB-lite"/>
    </source>
</evidence>
<gene>
    <name evidence="3" type="ORF">GCM10023198_09020</name>
</gene>
<keyword evidence="2" id="KW-0812">Transmembrane</keyword>
<keyword evidence="2" id="KW-0472">Membrane</keyword>
<keyword evidence="2" id="KW-1133">Transmembrane helix</keyword>
<sequence length="75" mass="8075">MDMHQSHGGTDLLPAPEPSEPEPEPRPGRRARRPKGFVVVLVAAALVLLCANGAVSYLGHRISLDEQTARVEPLP</sequence>
<comment type="caution">
    <text evidence="3">The sequence shown here is derived from an EMBL/GenBank/DDBJ whole genome shotgun (WGS) entry which is preliminary data.</text>
</comment>
<accession>A0ABP8WPT7</accession>
<organism evidence="3 4">
    <name type="scientific">Promicromonospora umidemergens</name>
    <dbReference type="NCBI Taxonomy" id="629679"/>
    <lineage>
        <taxon>Bacteria</taxon>
        <taxon>Bacillati</taxon>
        <taxon>Actinomycetota</taxon>
        <taxon>Actinomycetes</taxon>
        <taxon>Micrococcales</taxon>
        <taxon>Promicromonosporaceae</taxon>
        <taxon>Promicromonospora</taxon>
    </lineage>
</organism>